<keyword evidence="1" id="KW-0732">Signal</keyword>
<evidence type="ECO:0008006" key="4">
    <source>
        <dbReference type="Google" id="ProtNLM"/>
    </source>
</evidence>
<reference evidence="2 3" key="4">
    <citation type="journal article" date="2020" name="Sci. Rep.">
        <title>beta-carboline chemical signals induce reveromycin production through a LuxR family regulator in Streptomyces sp. SN-593.</title>
        <authorList>
            <person name="Panthee S."/>
            <person name="Kito N."/>
            <person name="Hayashi T."/>
            <person name="Shimizu T."/>
            <person name="Ishikawa J."/>
            <person name="Hamamoto H."/>
            <person name="Osada H."/>
            <person name="Takahashi S."/>
        </authorList>
    </citation>
    <scope>NUCLEOTIDE SEQUENCE [LARGE SCALE GENOMIC DNA]</scope>
    <source>
        <strain evidence="2 3">SN-593</strain>
    </source>
</reference>
<keyword evidence="3" id="KW-1185">Reference proteome</keyword>
<feature type="signal peptide" evidence="1">
    <location>
        <begin position="1"/>
        <end position="31"/>
    </location>
</feature>
<dbReference type="EMBL" id="AP018365">
    <property type="protein sequence ID" value="BBA96426.1"/>
    <property type="molecule type" value="Genomic_DNA"/>
</dbReference>
<protein>
    <recommendedName>
        <fullName evidence="4">Tat pathway signal sequence domain protein</fullName>
    </recommendedName>
</protein>
<feature type="chain" id="PRO_5038787637" description="Tat pathway signal sequence domain protein" evidence="1">
    <location>
        <begin position="32"/>
        <end position="189"/>
    </location>
</feature>
<gene>
    <name evidence="2" type="ORF">RVR_1718</name>
</gene>
<evidence type="ECO:0000256" key="1">
    <source>
        <dbReference type="SAM" id="SignalP"/>
    </source>
</evidence>
<sequence length="189" mass="19158">MSQEHGRKRSGRRTARLLTGAALALATTVGAAGAAGAAAPNADRSAAGYLSASHAAPATVVSPAVATTSFTHTSTTAPYYTITCTLTASDPLRYYGGAYPGGGVEAIGSVQCNNLVNTIAVQVALVKNSSVVARSTVRYSYSTNLGGQTTDTPHGAGTYITAAVTGITFPDGYYWASPEVDSPSLYIAS</sequence>
<evidence type="ECO:0000313" key="3">
    <source>
        <dbReference type="Proteomes" id="UP000595703"/>
    </source>
</evidence>
<reference evidence="2 3" key="3">
    <citation type="journal article" date="2011" name="Nat. Chem. Biol.">
        <title>Reveromycin A biosynthesis uses RevG and RevJ for stereospecific spiroacetal formation.</title>
        <authorList>
            <person name="Takahashi S."/>
            <person name="Toyoda A."/>
            <person name="Sekiyama Y."/>
            <person name="Takagi H."/>
            <person name="Nogawa T."/>
            <person name="Uramoto M."/>
            <person name="Suzuki R."/>
            <person name="Koshino H."/>
            <person name="Kumano T."/>
            <person name="Panthee S."/>
            <person name="Dairi T."/>
            <person name="Ishikawa J."/>
            <person name="Ikeda H."/>
            <person name="Sakaki Y."/>
            <person name="Osada H."/>
        </authorList>
    </citation>
    <scope>NUCLEOTIDE SEQUENCE [LARGE SCALE GENOMIC DNA]</scope>
    <source>
        <strain evidence="2 3">SN-593</strain>
    </source>
</reference>
<dbReference type="Proteomes" id="UP000595703">
    <property type="component" value="Chromosome"/>
</dbReference>
<organism evidence="2 3">
    <name type="scientific">Actinacidiphila reveromycinica</name>
    <dbReference type="NCBI Taxonomy" id="659352"/>
    <lineage>
        <taxon>Bacteria</taxon>
        <taxon>Bacillati</taxon>
        <taxon>Actinomycetota</taxon>
        <taxon>Actinomycetes</taxon>
        <taxon>Kitasatosporales</taxon>
        <taxon>Streptomycetaceae</taxon>
        <taxon>Actinacidiphila</taxon>
    </lineage>
</organism>
<dbReference type="KEGG" id="arev:RVR_1718"/>
<reference evidence="2 3" key="1">
    <citation type="journal article" date="2010" name="J. Bacteriol.">
        <title>Biochemical characterization of a novel indole prenyltransferase from Streptomyces sp. SN-593.</title>
        <authorList>
            <person name="Takahashi S."/>
            <person name="Takagi H."/>
            <person name="Toyoda A."/>
            <person name="Uramoto M."/>
            <person name="Nogawa T."/>
            <person name="Ueki M."/>
            <person name="Sakaki Y."/>
            <person name="Osada H."/>
        </authorList>
    </citation>
    <scope>NUCLEOTIDE SEQUENCE [LARGE SCALE GENOMIC DNA]</scope>
    <source>
        <strain evidence="2 3">SN-593</strain>
    </source>
</reference>
<dbReference type="AlphaFoldDB" id="A0A7U3UPQ1"/>
<dbReference type="RefSeq" id="WP_202232865.1">
    <property type="nucleotide sequence ID" value="NZ_AP018365.1"/>
</dbReference>
<proteinExistence type="predicted"/>
<reference evidence="2 3" key="2">
    <citation type="journal article" date="2011" name="J. Antibiot.">
        <title>Furaquinocins I and J: novel polyketide isoprenoid hybrid compounds from Streptomyces reveromyceticus SN-593.</title>
        <authorList>
            <person name="Panthee S."/>
            <person name="Takahashi S."/>
            <person name="Takagi H."/>
            <person name="Nogawa T."/>
            <person name="Oowada E."/>
            <person name="Uramoto M."/>
            <person name="Osada H."/>
        </authorList>
    </citation>
    <scope>NUCLEOTIDE SEQUENCE [LARGE SCALE GENOMIC DNA]</scope>
    <source>
        <strain evidence="2 3">SN-593</strain>
    </source>
</reference>
<evidence type="ECO:0000313" key="2">
    <source>
        <dbReference type="EMBL" id="BBA96426.1"/>
    </source>
</evidence>
<accession>A0A7U3UPQ1</accession>
<name>A0A7U3UPQ1_9ACTN</name>